<keyword evidence="3" id="KW-0804">Transcription</keyword>
<keyword evidence="6" id="KW-1185">Reference proteome</keyword>
<feature type="domain" description="HTH hxlR-type" evidence="4">
    <location>
        <begin position="11"/>
        <end position="108"/>
    </location>
</feature>
<evidence type="ECO:0000256" key="2">
    <source>
        <dbReference type="ARBA" id="ARBA00023125"/>
    </source>
</evidence>
<dbReference type="EMBL" id="LAVA02000083">
    <property type="protein sequence ID" value="OIJ64347.1"/>
    <property type="molecule type" value="Genomic_DNA"/>
</dbReference>
<evidence type="ECO:0000259" key="4">
    <source>
        <dbReference type="PROSITE" id="PS51118"/>
    </source>
</evidence>
<dbReference type="InterPro" id="IPR036390">
    <property type="entry name" value="WH_DNA-bd_sf"/>
</dbReference>
<name>A0A1J4NPW3_9ACTN</name>
<dbReference type="InterPro" id="IPR002577">
    <property type="entry name" value="HTH_HxlR"/>
</dbReference>
<reference evidence="5" key="1">
    <citation type="submission" date="2016-10" db="EMBL/GenBank/DDBJ databases">
        <title>Genome sequence of Streptomyces mangrovisoli MUSC 149.</title>
        <authorList>
            <person name="Lee L.-H."/>
            <person name="Ser H.-L."/>
        </authorList>
    </citation>
    <scope>NUCLEOTIDE SEQUENCE [LARGE SCALE GENOMIC DNA]</scope>
    <source>
        <strain evidence="5">MUSC 149</strain>
    </source>
</reference>
<dbReference type="RefSeq" id="WP_046591046.1">
    <property type="nucleotide sequence ID" value="NZ_LAVA02000083.1"/>
</dbReference>
<protein>
    <submittedName>
        <fullName evidence="5">Transcriptional regulator</fullName>
    </submittedName>
</protein>
<sequence length="176" mass="19989">MRRTTFENWPCSVARSMDLLGDRWTPLVLREAFYGIRRFDEFQQQLGIARNTLAERLGRLVEGGLLEKRVYETQPLRHEYVLTESGRDFYPVILAISAWGDRWLAGEAGVPVAARHEPCGHDAQAEVVCSHCKAPLVWEEVTPRPGPGYPERLLQRPDIRRRFGLDGVDEASASVS</sequence>
<dbReference type="PROSITE" id="PS51118">
    <property type="entry name" value="HTH_HXLR"/>
    <property type="match status" value="1"/>
</dbReference>
<dbReference type="OrthoDB" id="9792527at2"/>
<evidence type="ECO:0000256" key="3">
    <source>
        <dbReference type="ARBA" id="ARBA00023163"/>
    </source>
</evidence>
<dbReference type="STRING" id="1428628.WN71_029810"/>
<organism evidence="5 6">
    <name type="scientific">Streptomyces mangrovisoli</name>
    <dbReference type="NCBI Taxonomy" id="1428628"/>
    <lineage>
        <taxon>Bacteria</taxon>
        <taxon>Bacillati</taxon>
        <taxon>Actinomycetota</taxon>
        <taxon>Actinomycetes</taxon>
        <taxon>Kitasatosporales</taxon>
        <taxon>Streptomycetaceae</taxon>
        <taxon>Streptomyces</taxon>
    </lineage>
</organism>
<dbReference type="PANTHER" id="PTHR33204:SF36">
    <property type="entry name" value="TRANSCRIPTIONAL REGULATORY PROTEIN"/>
    <property type="match status" value="1"/>
</dbReference>
<keyword evidence="1" id="KW-0805">Transcription regulation</keyword>
<proteinExistence type="predicted"/>
<gene>
    <name evidence="5" type="ORF">WN71_029810</name>
</gene>
<dbReference type="Gene3D" id="1.10.10.10">
    <property type="entry name" value="Winged helix-like DNA-binding domain superfamily/Winged helix DNA-binding domain"/>
    <property type="match status" value="1"/>
</dbReference>
<evidence type="ECO:0000313" key="6">
    <source>
        <dbReference type="Proteomes" id="UP000034196"/>
    </source>
</evidence>
<dbReference type="InterPro" id="IPR036388">
    <property type="entry name" value="WH-like_DNA-bd_sf"/>
</dbReference>
<dbReference type="AlphaFoldDB" id="A0A1J4NPW3"/>
<dbReference type="GO" id="GO:0003677">
    <property type="term" value="F:DNA binding"/>
    <property type="evidence" value="ECO:0007669"/>
    <property type="project" value="UniProtKB-KW"/>
</dbReference>
<dbReference type="PANTHER" id="PTHR33204">
    <property type="entry name" value="TRANSCRIPTIONAL REGULATOR, MARR FAMILY"/>
    <property type="match status" value="1"/>
</dbReference>
<dbReference type="Proteomes" id="UP000034196">
    <property type="component" value="Unassembled WGS sequence"/>
</dbReference>
<dbReference type="Pfam" id="PF01638">
    <property type="entry name" value="HxlR"/>
    <property type="match status" value="1"/>
</dbReference>
<keyword evidence="2" id="KW-0238">DNA-binding</keyword>
<dbReference type="SUPFAM" id="SSF46785">
    <property type="entry name" value="Winged helix' DNA-binding domain"/>
    <property type="match status" value="1"/>
</dbReference>
<evidence type="ECO:0000256" key="1">
    <source>
        <dbReference type="ARBA" id="ARBA00023015"/>
    </source>
</evidence>
<evidence type="ECO:0000313" key="5">
    <source>
        <dbReference type="EMBL" id="OIJ64347.1"/>
    </source>
</evidence>
<comment type="caution">
    <text evidence="5">The sequence shown here is derived from an EMBL/GenBank/DDBJ whole genome shotgun (WGS) entry which is preliminary data.</text>
</comment>
<accession>A0A1J4NPW3</accession>